<dbReference type="eggNOG" id="KOG4658">
    <property type="taxonomic scope" value="Eukaryota"/>
</dbReference>
<dbReference type="SUPFAM" id="SSF52058">
    <property type="entry name" value="L domain-like"/>
    <property type="match status" value="1"/>
</dbReference>
<organism evidence="5 6">
    <name type="scientific">Oryza glaberrima</name>
    <name type="common">African rice</name>
    <dbReference type="NCBI Taxonomy" id="4538"/>
    <lineage>
        <taxon>Eukaryota</taxon>
        <taxon>Viridiplantae</taxon>
        <taxon>Streptophyta</taxon>
        <taxon>Embryophyta</taxon>
        <taxon>Tracheophyta</taxon>
        <taxon>Spermatophyta</taxon>
        <taxon>Magnoliopsida</taxon>
        <taxon>Liliopsida</taxon>
        <taxon>Poales</taxon>
        <taxon>Poaceae</taxon>
        <taxon>BOP clade</taxon>
        <taxon>Oryzoideae</taxon>
        <taxon>Oryzeae</taxon>
        <taxon>Oryzinae</taxon>
        <taxon>Oryza</taxon>
    </lineage>
</organism>
<keyword evidence="2" id="KW-0611">Plant defense</keyword>
<keyword evidence="6" id="KW-1185">Reference proteome</keyword>
<dbReference type="EnsemblPlants" id="ORGLA11G0154300.1">
    <property type="protein sequence ID" value="ORGLA11G0154300.1"/>
    <property type="gene ID" value="ORGLA11G0154300"/>
</dbReference>
<dbReference type="InterPro" id="IPR036388">
    <property type="entry name" value="WH-like_DNA-bd_sf"/>
</dbReference>
<feature type="domain" description="Disease resistance R13L4/SHOC-2-like LRR" evidence="4">
    <location>
        <begin position="221"/>
        <end position="344"/>
    </location>
</feature>
<evidence type="ECO:0000259" key="3">
    <source>
        <dbReference type="Pfam" id="PF23559"/>
    </source>
</evidence>
<dbReference type="PANTHER" id="PTHR23155:SF1116">
    <property type="entry name" value="OS12G0273300 PROTEIN"/>
    <property type="match status" value="1"/>
</dbReference>
<protein>
    <recommendedName>
        <fullName evidence="7">NB-ARC domain-containing protein</fullName>
    </recommendedName>
</protein>
<dbReference type="Pfam" id="PF23598">
    <property type="entry name" value="LRR_14"/>
    <property type="match status" value="1"/>
</dbReference>
<dbReference type="InterPro" id="IPR042197">
    <property type="entry name" value="Apaf_helical"/>
</dbReference>
<evidence type="ECO:0000313" key="5">
    <source>
        <dbReference type="EnsemblPlants" id="ORGLA11G0154300.1"/>
    </source>
</evidence>
<evidence type="ECO:0008006" key="7">
    <source>
        <dbReference type="Google" id="ProtNLM"/>
    </source>
</evidence>
<accession>I1R1A1</accession>
<dbReference type="Gene3D" id="1.10.10.10">
    <property type="entry name" value="Winged helix-like DNA-binding domain superfamily/Winged helix DNA-binding domain"/>
    <property type="match status" value="1"/>
</dbReference>
<proteinExistence type="predicted"/>
<dbReference type="InterPro" id="IPR027417">
    <property type="entry name" value="P-loop_NTPase"/>
</dbReference>
<evidence type="ECO:0000313" key="6">
    <source>
        <dbReference type="Proteomes" id="UP000007306"/>
    </source>
</evidence>
<dbReference type="FunFam" id="1.10.10.10:FF:000322">
    <property type="entry name" value="Probable disease resistance protein At1g63360"/>
    <property type="match status" value="1"/>
</dbReference>
<name>I1R1A1_ORYGL</name>
<sequence length="367" mass="41763">LKTLFYNRIFGAACNGPTGNQSVETTEKILKRCGGIPLSIITIASLLVDKRMGDWSTVYDYISFGTGDQNEAVHNMRKILSFSYCNLPSYLKTCMMHLTIYPEDHFIGKDTLIWKWIAEGFVHEEQDKGLFEVGERYFIELINKSMIQPIKEFCNVNGCRIHDMVLDLIRKIATEGNFVKVFDKLHEMHGLSSQRTTIRRIALHESWNQGKNNDLAVGMTHLRSFNAINCTINMMPSLLSFHVLRVLDLDDCNVTGGLYLKHIGKLRQLRYLGMKNTSVAELPTEIGDLVNLQTLDVWEIGLRELPSTICKLSKLMRLCVFGITTVPMGFGNLSSLQYLELGEMFHQKYRRLRHGGGQADGAENPQY</sequence>
<evidence type="ECO:0000256" key="2">
    <source>
        <dbReference type="ARBA" id="ARBA00022821"/>
    </source>
</evidence>
<dbReference type="Gramene" id="ORGLA11G0154300.1">
    <property type="protein sequence ID" value="ORGLA11G0154300.1"/>
    <property type="gene ID" value="ORGLA11G0154300"/>
</dbReference>
<reference evidence="5 6" key="2">
    <citation type="submission" date="2018-04" db="EMBL/GenBank/DDBJ databases">
        <title>OglaRS2 (Oryza glaberrima Reference Sequence Version 2).</title>
        <authorList>
            <person name="Zhang J."/>
            <person name="Kudrna D."/>
            <person name="Lee S."/>
            <person name="Talag J."/>
            <person name="Rajasekar S."/>
            <person name="Wing R.A."/>
        </authorList>
    </citation>
    <scope>NUCLEOTIDE SEQUENCE [LARGE SCALE GENOMIC DNA]</scope>
    <source>
        <strain evidence="5 6">cv. IRGC 96717</strain>
    </source>
</reference>
<evidence type="ECO:0000256" key="1">
    <source>
        <dbReference type="ARBA" id="ARBA00022737"/>
    </source>
</evidence>
<dbReference type="PANTHER" id="PTHR23155">
    <property type="entry name" value="DISEASE RESISTANCE PROTEIN RP"/>
    <property type="match status" value="1"/>
</dbReference>
<keyword evidence="1" id="KW-0677">Repeat</keyword>
<dbReference type="OMA" id="INCTINM"/>
<dbReference type="InterPro" id="IPR032675">
    <property type="entry name" value="LRR_dom_sf"/>
</dbReference>
<dbReference type="InterPro" id="IPR055414">
    <property type="entry name" value="LRR_R13L4/SHOC2-like"/>
</dbReference>
<dbReference type="InterPro" id="IPR058922">
    <property type="entry name" value="WHD_DRP"/>
</dbReference>
<dbReference type="GO" id="GO:0042742">
    <property type="term" value="P:defense response to bacterium"/>
    <property type="evidence" value="ECO:0007669"/>
    <property type="project" value="UniProtKB-ARBA"/>
</dbReference>
<dbReference type="Gene3D" id="3.80.10.10">
    <property type="entry name" value="Ribonuclease Inhibitor"/>
    <property type="match status" value="1"/>
</dbReference>
<dbReference type="AlphaFoldDB" id="I1R1A1"/>
<feature type="domain" description="Disease resistance protein winged helix" evidence="3">
    <location>
        <begin position="100"/>
        <end position="169"/>
    </location>
</feature>
<dbReference type="HOGENOM" id="CLU_000837_35_10_1"/>
<dbReference type="InterPro" id="IPR044974">
    <property type="entry name" value="Disease_R_plants"/>
</dbReference>
<dbReference type="Pfam" id="PF23559">
    <property type="entry name" value="WHD_DRP"/>
    <property type="match status" value="1"/>
</dbReference>
<reference evidence="5" key="1">
    <citation type="submission" date="2015-06" db="UniProtKB">
        <authorList>
            <consortium name="EnsemblPlants"/>
        </authorList>
    </citation>
    <scope>IDENTIFICATION</scope>
</reference>
<dbReference type="GO" id="GO:0009626">
    <property type="term" value="P:plant-type hypersensitive response"/>
    <property type="evidence" value="ECO:0007669"/>
    <property type="project" value="UniProtKB-ARBA"/>
</dbReference>
<evidence type="ECO:0000259" key="4">
    <source>
        <dbReference type="Pfam" id="PF23598"/>
    </source>
</evidence>
<dbReference type="SUPFAM" id="SSF52540">
    <property type="entry name" value="P-loop containing nucleoside triphosphate hydrolases"/>
    <property type="match status" value="1"/>
</dbReference>
<dbReference type="Proteomes" id="UP000007306">
    <property type="component" value="Chromosome 11"/>
</dbReference>
<dbReference type="Gene3D" id="1.10.8.430">
    <property type="entry name" value="Helical domain of apoptotic protease-activating factors"/>
    <property type="match status" value="1"/>
</dbReference>
<dbReference type="GO" id="GO:0002758">
    <property type="term" value="P:innate immune response-activating signaling pathway"/>
    <property type="evidence" value="ECO:0007669"/>
    <property type="project" value="UniProtKB-ARBA"/>
</dbReference>